<accession>A0AA40VF55</accession>
<comment type="caution">
    <text evidence="1">The sequence shown here is derived from an EMBL/GenBank/DDBJ whole genome shotgun (WGS) entry which is preliminary data.</text>
</comment>
<keyword evidence="2" id="KW-1185">Reference proteome</keyword>
<dbReference type="EMBL" id="JACJIB010000013">
    <property type="protein sequence ID" value="MBA8916067.1"/>
    <property type="molecule type" value="Genomic_DNA"/>
</dbReference>
<name>A0AA40VF55_9HYPH</name>
<proteinExistence type="predicted"/>
<protein>
    <submittedName>
        <fullName evidence="1">Uncharacterized protein</fullName>
    </submittedName>
</protein>
<organism evidence="1 2">
    <name type="scientific">Methylorubrum thiocyanatum</name>
    <dbReference type="NCBI Taxonomy" id="47958"/>
    <lineage>
        <taxon>Bacteria</taxon>
        <taxon>Pseudomonadati</taxon>
        <taxon>Pseudomonadota</taxon>
        <taxon>Alphaproteobacteria</taxon>
        <taxon>Hyphomicrobiales</taxon>
        <taxon>Methylobacteriaceae</taxon>
        <taxon>Methylorubrum</taxon>
    </lineage>
</organism>
<evidence type="ECO:0000313" key="1">
    <source>
        <dbReference type="EMBL" id="MBA8916067.1"/>
    </source>
</evidence>
<dbReference type="AlphaFoldDB" id="A0AA40VF55"/>
<sequence>MNLSINPKMERDLNRSFRRMKKIMRTGRVPSRKPRNAFKIAYQAYRFERQVLGYMWDGLSVEFDQNGPAFNNQMQFARDRSMPMLKAMYGEKLINAANEAYVAVHCMGNVRK</sequence>
<evidence type="ECO:0000313" key="2">
    <source>
        <dbReference type="Proteomes" id="UP000543554"/>
    </source>
</evidence>
<dbReference type="Proteomes" id="UP000543554">
    <property type="component" value="Unassembled WGS sequence"/>
</dbReference>
<gene>
    <name evidence="1" type="ORF">HNR51_005186</name>
</gene>
<reference evidence="1 2" key="1">
    <citation type="submission" date="2020-08" db="EMBL/GenBank/DDBJ databases">
        <title>Genomic Encyclopedia of Type Strains, Phase IV (KMG-IV): sequencing the most valuable type-strain genomes for metagenomic binning, comparative biology and taxonomic classification.</title>
        <authorList>
            <person name="Goeker M."/>
        </authorList>
    </citation>
    <scope>NUCLEOTIDE SEQUENCE [LARGE SCALE GENOMIC DNA]</scope>
    <source>
        <strain evidence="1 2">DSM 11490</strain>
    </source>
</reference>